<dbReference type="InterPro" id="IPR042099">
    <property type="entry name" value="ANL_N_sf"/>
</dbReference>
<protein>
    <recommendedName>
        <fullName evidence="6">Carrier domain-containing protein</fullName>
    </recommendedName>
</protein>
<organism evidence="7 8">
    <name type="scientific">Cercospora zeae-maydis SCOH1-5</name>
    <dbReference type="NCBI Taxonomy" id="717836"/>
    <lineage>
        <taxon>Eukaryota</taxon>
        <taxon>Fungi</taxon>
        <taxon>Dikarya</taxon>
        <taxon>Ascomycota</taxon>
        <taxon>Pezizomycotina</taxon>
        <taxon>Dothideomycetes</taxon>
        <taxon>Dothideomycetidae</taxon>
        <taxon>Mycosphaerellales</taxon>
        <taxon>Mycosphaerellaceae</taxon>
        <taxon>Cercospora</taxon>
    </lineage>
</organism>
<dbReference type="Gene3D" id="1.10.1200.10">
    <property type="entry name" value="ACP-like"/>
    <property type="match status" value="5"/>
</dbReference>
<evidence type="ECO:0000256" key="1">
    <source>
        <dbReference type="ARBA" id="ARBA00004924"/>
    </source>
</evidence>
<dbReference type="GO" id="GO:0043041">
    <property type="term" value="P:amino acid activation for nonribosomal peptide biosynthetic process"/>
    <property type="evidence" value="ECO:0007669"/>
    <property type="project" value="TreeGrafter"/>
</dbReference>
<dbReference type="PROSITE" id="PS50075">
    <property type="entry name" value="CARRIER"/>
    <property type="match status" value="5"/>
</dbReference>
<dbReference type="CDD" id="cd19542">
    <property type="entry name" value="CT_NRPS-like"/>
    <property type="match status" value="1"/>
</dbReference>
<dbReference type="NCBIfam" id="TIGR01733">
    <property type="entry name" value="AA-adenyl-dom"/>
    <property type="match status" value="1"/>
</dbReference>
<dbReference type="SMART" id="SM01294">
    <property type="entry name" value="PKS_PP_betabranch"/>
    <property type="match status" value="1"/>
</dbReference>
<dbReference type="InterPro" id="IPR020806">
    <property type="entry name" value="PKS_PP-bd"/>
</dbReference>
<dbReference type="Gene3D" id="3.30.300.30">
    <property type="match status" value="3"/>
</dbReference>
<keyword evidence="4" id="KW-0436">Ligase</keyword>
<dbReference type="FunFam" id="3.40.50.12780:FF:000024">
    <property type="entry name" value="Nonribosomal siderophore peptide synthase SidC"/>
    <property type="match status" value="1"/>
</dbReference>
<comment type="similarity">
    <text evidence="5">Belongs to the NRP synthetase family.</text>
</comment>
<evidence type="ECO:0000256" key="2">
    <source>
        <dbReference type="ARBA" id="ARBA00022450"/>
    </source>
</evidence>
<evidence type="ECO:0000256" key="4">
    <source>
        <dbReference type="ARBA" id="ARBA00022598"/>
    </source>
</evidence>
<dbReference type="Gene3D" id="3.40.50.12780">
    <property type="entry name" value="N-terminal domain of ligase-like"/>
    <property type="match status" value="3"/>
</dbReference>
<dbReference type="GO" id="GO:0031169">
    <property type="term" value="P:ferrichrome biosynthetic process"/>
    <property type="evidence" value="ECO:0007669"/>
    <property type="project" value="UniProtKB-ARBA"/>
</dbReference>
<dbReference type="SMART" id="SM00823">
    <property type="entry name" value="PKS_PP"/>
    <property type="match status" value="4"/>
</dbReference>
<dbReference type="InterPro" id="IPR006162">
    <property type="entry name" value="Ppantetheine_attach_site"/>
</dbReference>
<dbReference type="PANTHER" id="PTHR45527:SF1">
    <property type="entry name" value="FATTY ACID SYNTHASE"/>
    <property type="match status" value="1"/>
</dbReference>
<dbReference type="Pfam" id="PF00501">
    <property type="entry name" value="AMP-binding"/>
    <property type="match status" value="2"/>
</dbReference>
<feature type="domain" description="Carrier" evidence="6">
    <location>
        <begin position="1784"/>
        <end position="1860"/>
    </location>
</feature>
<dbReference type="SUPFAM" id="SSF56801">
    <property type="entry name" value="Acetyl-CoA synthetase-like"/>
    <property type="match status" value="3"/>
</dbReference>
<dbReference type="InterPro" id="IPR023213">
    <property type="entry name" value="CAT-like_dom_sf"/>
</dbReference>
<feature type="domain" description="Carrier" evidence="6">
    <location>
        <begin position="1235"/>
        <end position="1312"/>
    </location>
</feature>
<dbReference type="InterPro" id="IPR010071">
    <property type="entry name" value="AA_adenyl_dom"/>
</dbReference>
<keyword evidence="3" id="KW-0597">Phosphoprotein</keyword>
<dbReference type="Gene3D" id="3.30.559.10">
    <property type="entry name" value="Chloramphenicol acetyltransferase-like domain"/>
    <property type="match status" value="6"/>
</dbReference>
<dbReference type="PROSITE" id="PS00455">
    <property type="entry name" value="AMP_BINDING"/>
    <property type="match status" value="1"/>
</dbReference>
<dbReference type="InterPro" id="IPR000873">
    <property type="entry name" value="AMP-dep_synth/lig_dom"/>
</dbReference>
<dbReference type="EMBL" id="ML992686">
    <property type="protein sequence ID" value="KAF2209430.1"/>
    <property type="molecule type" value="Genomic_DNA"/>
</dbReference>
<name>A0A6A6F7Q9_9PEZI</name>
<dbReference type="CDD" id="cd05918">
    <property type="entry name" value="A_NRPS_SidN3_like"/>
    <property type="match status" value="1"/>
</dbReference>
<dbReference type="GO" id="GO:0010106">
    <property type="term" value="P:cellular response to iron ion starvation"/>
    <property type="evidence" value="ECO:0007669"/>
    <property type="project" value="UniProtKB-ARBA"/>
</dbReference>
<dbReference type="PANTHER" id="PTHR45527">
    <property type="entry name" value="NONRIBOSOMAL PEPTIDE SYNTHETASE"/>
    <property type="match status" value="1"/>
</dbReference>
<dbReference type="InterPro" id="IPR045851">
    <property type="entry name" value="AMP-bd_C_sf"/>
</dbReference>
<dbReference type="Pfam" id="PF00668">
    <property type="entry name" value="Condensation"/>
    <property type="match status" value="6"/>
</dbReference>
<dbReference type="InterPro" id="IPR009081">
    <property type="entry name" value="PP-bd_ACP"/>
</dbReference>
<gene>
    <name evidence="7" type="ORF">CERZMDRAFT_47147</name>
</gene>
<accession>A0A6A6F7Q9</accession>
<dbReference type="GO" id="GO:0016874">
    <property type="term" value="F:ligase activity"/>
    <property type="evidence" value="ECO:0007669"/>
    <property type="project" value="UniProtKB-KW"/>
</dbReference>
<keyword evidence="2" id="KW-0596">Phosphopantetheine</keyword>
<sequence>MATMLSVSNPSPRKLPGPQLLHHLICTAGHDGAAAIEHTFADGSHTSLTYDDFHTRADALARRLTLAIQRSTTTNPARTVVPLLIPQCPHLYISQLATLKAGAAFCPIVLDAPEERLRFILKDVGATLLLTTSHLRPQLPLLDGIEIVAVDEAHSVDPSVELSSSVDPADPSYIMYTSGSTGQPKGVVLSHSAATQALLAHDMHIPRFRRFLQFASPTFDVSVFEIFFPWLRGMTLVSCDRRRLLNDLPGVINELRIDACELTPSVASNLLRSRSLVPGLRVLLTIGEMLKPSVVESFGGDESEAAILHGMYGPTEATIHCTLQTNFGKTMTCNSIGIPLDTVSAFVIRAVDGVLTTTPEILPVGQEGELAVGGHQLADGYLNRAEQTQRAFVQHPEYGTLYRTGDRARMLPNGTFECLGRISSGQVKLRGQRIELGEIEHAAARTPECTDVVAEVVANTLVVFCVGESKKLDKDAVTGVCRKWLPEYMVPGDVVVLGSFPYLASGKCDRKVLRAQYEARQAEAAANDDSMQSEAMQQVLDCLYEVLGSRVAPNSSLAACGLDSLSSIRLSAALRKGGLARLDAARVLAARTPLDILTIAKEVDCIDSTTADWRETAENKYRACLDEALRDALGAGVQEEVETSFPCTPFQVAMLTETAKNSTAYCNWSYATVVWRSLAAHQIVESEELHSPFKMQSDSDLLRPMSFRITPSHDGIELLIHIHHALYDQWSMDLLRNDLAALLAGGSPRQCQSFQAVADYHLHVEESSTSTSTEFWQDQLRNISPTSIPLLRAKTAEDALQRTSWRNTSLQSAELKKLSQDLGCSAPAILQAAMALIVGAYSGVSDVVLGSVFSGRTLPIDDVDTIFGPCLATLPLRIDAAAAKTCKDLLGTVTDRSRQIQKHLLTTPTAIREAAGVSPETSLFDTLFVWQETTLTSEGTEDSVKELDSADQLEFNLVLEFEPTPTAVRIRATYQQRLLDVEQVEVLIRQIEGIAKQLISEPDGLVTQLYSNLSDDVLGNIGRPFENTSAFVLGPEGQFPILPTGAFGEFVFGGEQIFRGYVGRQDLNSTKILEHPQYGRLYRSGDMGRILPDGTLLISGRVDDQVKIRGNRVELGEINAVLSDHPQVSDCATMLIGESSSNQILATFWVAQTASIHRDPSVYGSGIELVPSLYELLEDALPAYMIPSVLVPVTRLPMTSQGKLDKRLLQSTYLNLDQATRNGVSRSYESGAQDAPSTPVEQLMAGAIAQTLGMPVEDISRNASFFALGLNSLNAIQLARALQKTLGLNVNVSTVLRHSSIARLSRFSSSRQHQDTHDESLDAHTTLDQGLFEKIKSSLTMSDLAVEAVFPCTPLQEAMLSTGGATGDAYCNTIRIHFEGDVEKLKDCWAAMLQRHAILRTFFVETTLSSNPFVQVVLREPPPSWAIVSQSLVEDKVTGDMDQVNGQTNGRLNGHHLTPDRPIQVVQSGHQIYLQMHHALYDGIAVNNLFSELISLYRDETLPDAVSFEPFLVEVVRQNQQDALDFWGSRIKSFQPHPFPPVKEAAATGEKVFDMVLGVAPSDVAAFGERYSCTSLSIFQAALAKTIAYAQSITDLCFGNVVSGRSVAVPDVDRLIAPCFNTVPVRVQLEHVRTNLDLVQYLQRNNLECIPYQLTALRRAQSFSRDPSRHLFDILLLLQPPATSDDSWNIDEDEDMGMGIPLVIEVVPHGNDHALLVHYMPDKIEHATATKFATTFISALEACLRYASGGVTELGDESVEDFAGTLSPLPAPDANDAEATDATDSWNDGEIMIREIFSELARISTGQISKQTSLYQIGLDSLNAVQVASQLRKRGAKIDAADVMQLQTPAALARLISSEKGVDEDVATEIFDFDAFAAQHKQRVLESLAVQEDAIEAIRPCTSAQSGMLAQFVQSGGNYYFSHSIYEVPDGVDVQQIRSAWTAVQQKHQVLRMGFLETDDATIPFAMLIYKSDSVPLQTVTEIGEASQEQLALSMRSSVLDALQFPAWRAVVQNTDQRRHMVLSLHHALYDADALDLILTDFARALQGKDLGQPRSIDATLRIQMNGATEGRVSSEQFWTKSLESAHLVKFPNLTPTVVKQSKALSAEYSCRAPISTLEAFCRSKGVTIQAVGQTIWAQMLAAYLGESAVTFGTVFSGLSSSATKGIAFPSISTLPVHCDTKQSLLDVLQAMVTYNSSAQRHRYTPLSDIQRFAGTPGQALFDTIFVYQRNNTGEDEHLSWSAVSDSLGIDYAVSMEMQADSKGGLHLRLTYDIAIVPAEQALLMLRQFDRLLQSMISSEPQDLKGTDIMSIVAPKEAVIPSNVTLLHQFLERGAADHPEKPALEFIYSLEDQKKSRKQWSYRELNERANQVAHLIQQHSVPPGSIVSVCMSKSPEATFAFIGILKAGCAFLAVDPDLPLARRKFIAEDSASQLLFVDAGKADPEMADAVRNVELTEDSLTSLPTSAPSVAVIDPSSTSYCLYTSGTTGAPKGCEITHENAVQAMLSFQRLFAHHWTSSSRWLQFASYWFDVSVLEHFWSWSVGITMVGAPRDLVLEDLPGFITTANITHIDLTPSLARLLKPEEVPSLHNHVFITGGEALKQEIIDAWGPYHTIYNGYGPTEATIGCTMNIHIGPEAKPSNIGPAFDNVGAFVLAPETDQPVIRGAVGELCVSGKLVGKGYLNRPDLTAKAFPYLERLGQRVYRTGDLVRLLADDSFSFIGRKDTQAKLRGQRLEIDEIDAVIKGAHAGISDVASLVVKGDHEVLISFVIDNEARSRDLHVAKSGQAIELVAAADQACRDRLPGYMVPTHIIPLSRLPLTVNNKVDAKALVALFSSLTNQELQKLKGGQGADRPLRSSERKVAKALGRLLSIDPKGINVSSNIFSLGLSSVSAINLATLLKRSGFENASVAAVMSNPTLSNLATAISSNDKQSQSEKNAVKQAQLSISAFTQRHRNLAAQTLSVNVSNIESVAPCTPLQEGLLADSLKGAQRPYFNAFHYRLREIDLSRLDEVLAYVQSKVPILRTSFFRTEEGFAQAVLRAVDVPIHLEEVADDSAIQPILATQKARWEALADHEVSTPFEVVVVRSPAETLLAFHAHHAIYDGISWDLLISKIEQSYISQLGVDFGPSFIEALPYGPLCKRADAKDFWQRRMKGFHFTPLSQNTQEFVSDGARATRTLASTASIETIRKAQGVSHQAVFQAAFSIALHQLAPQAQTYGVVLSGRSIDFEDADAIIGPMFNTVPCAVDVEPTDNWTNLLQRCHHSATAVLPYQHTSLREVRKHCRRHPSDPMFDVLFVYQRPSKETHAQESHTFQLVPSSVPAEYPLAFDVDHYASGVAEITIATQAGSINREALVAFLDNFELALQCIIDNIEGSITDKFTISRTTTSTTPAQQQDPSAQVNGISGFKWTDEATKLREIIAEVAGCSAEDVTEHVTIFTLGLDSIDAVKLAARMKKAEMPVPVSKILMAQTIPKILDNLQIPADAIEQSKFVSKFSTLQKQLQAHMQQFRTQSAYEIERIIPAAPSQEALIAEMIRSDFQEYFNSDVLHLSKDIDVKRLKQAWQQVVDASPILRTAFVDVSDPSIDATFAQVVLQSSPLHFDQFEVESLDDLNDYFEAVKSDVRQSFSKASPLRLAIVTMKAEQYLVLSLSHAQYDGHSIGLLHADITAAYYGDLEQRPSYDEAIEQALGATSAESLAFWRHHLAGAKLAKFSSAMASPTPTTHRAERTAILSSTEARRVCSSLGVSLQSLAQTSWALLLATYLEDIDVIYGVVLACRDSEEAERVLFPTMNTVPARVTLHGNASQMLRDVQDNINAMRQHQRTPLRHIQAACADLLQTSKSRPKQGLFDTLFMYQSRGDMNDDTTMALYESAIADANVEYPIAVEVEAVGNKLVLRAACKSSVLDAEGTQLLLERFDTVLRFLAFNQDRPTVDFSGDDVSICGLPAFTLRVDALSRQTTREQYFEDSDDESEDDTAVLDAIRSALAQVSKVSLEDVASHCTIQSIGIDSISAIKVASLLRKQSIKLSVSDLVRAQTPKAMAQLVGRTGSPVNNAESAQDVIASALRNVDRLAVQQRLGVAADIESILPVTSGQLYMLSLWRKTRGELFFPFFKYHVRTQKSADDLREAWRQVVADTAILRTQFCDTEAPAMPVVQVVRKAVADGLYLEDAGPEEPKQPFARLHAKRIEDGFDLQLHIHHALYDAVSLPLLMQRLGSFLESAVTSKLAVNFSDYLALGASPESLASSQRFWTEYMQNARHAHLHQPDVNSTKKVQMFKPAAYTSCDELERRARSADVSTQAVLFAAYAKVYSKHAAAFQDGAPDVVIGIYSGNRTHLPELDQLPAPTLNLLPLRVKAPVQASILDSAKQIDQDLRQITTAANSSASLAEIYRWTGVKVDTFVNFLKVPGLDEQSSNNKAVVDGNGDWDGEVARVHEPEKPESFNMPPELQGFEVHEAYQHAVDIELAVKDGKLSIGLFCLEDMMGLGEAGDMMEEFVGELQAVKA</sequence>
<evidence type="ECO:0000313" key="7">
    <source>
        <dbReference type="EMBL" id="KAF2209430.1"/>
    </source>
</evidence>
<reference evidence="7" key="1">
    <citation type="journal article" date="2020" name="Stud. Mycol.">
        <title>101 Dothideomycetes genomes: a test case for predicting lifestyles and emergence of pathogens.</title>
        <authorList>
            <person name="Haridas S."/>
            <person name="Albert R."/>
            <person name="Binder M."/>
            <person name="Bloem J."/>
            <person name="Labutti K."/>
            <person name="Salamov A."/>
            <person name="Andreopoulos B."/>
            <person name="Baker S."/>
            <person name="Barry K."/>
            <person name="Bills G."/>
            <person name="Bluhm B."/>
            <person name="Cannon C."/>
            <person name="Castanera R."/>
            <person name="Culley D."/>
            <person name="Daum C."/>
            <person name="Ezra D."/>
            <person name="Gonzalez J."/>
            <person name="Henrissat B."/>
            <person name="Kuo A."/>
            <person name="Liang C."/>
            <person name="Lipzen A."/>
            <person name="Lutzoni F."/>
            <person name="Magnuson J."/>
            <person name="Mondo S."/>
            <person name="Nolan M."/>
            <person name="Ohm R."/>
            <person name="Pangilinan J."/>
            <person name="Park H.-J."/>
            <person name="Ramirez L."/>
            <person name="Alfaro M."/>
            <person name="Sun H."/>
            <person name="Tritt A."/>
            <person name="Yoshinaga Y."/>
            <person name="Zwiers L.-H."/>
            <person name="Turgeon B."/>
            <person name="Goodwin S."/>
            <person name="Spatafora J."/>
            <person name="Crous P."/>
            <person name="Grigoriev I."/>
        </authorList>
    </citation>
    <scope>NUCLEOTIDE SEQUENCE</scope>
    <source>
        <strain evidence="7">SCOH1-5</strain>
    </source>
</reference>
<proteinExistence type="inferred from homology"/>
<evidence type="ECO:0000313" key="8">
    <source>
        <dbReference type="Proteomes" id="UP000799539"/>
    </source>
</evidence>
<feature type="domain" description="Carrier" evidence="6">
    <location>
        <begin position="2854"/>
        <end position="2931"/>
    </location>
</feature>
<evidence type="ECO:0000256" key="3">
    <source>
        <dbReference type="ARBA" id="ARBA00022553"/>
    </source>
</evidence>
<dbReference type="InterPro" id="IPR036736">
    <property type="entry name" value="ACP-like_sf"/>
</dbReference>
<dbReference type="Pfam" id="PF00550">
    <property type="entry name" value="PP-binding"/>
    <property type="match status" value="5"/>
</dbReference>
<dbReference type="InterPro" id="IPR020845">
    <property type="entry name" value="AMP-binding_CS"/>
</dbReference>
<dbReference type="InterPro" id="IPR001242">
    <property type="entry name" value="Condensation_dom"/>
</dbReference>
<dbReference type="SUPFAM" id="SSF52777">
    <property type="entry name" value="CoA-dependent acyltransferases"/>
    <property type="match status" value="12"/>
</dbReference>
<dbReference type="GO" id="GO:0005737">
    <property type="term" value="C:cytoplasm"/>
    <property type="evidence" value="ECO:0007669"/>
    <property type="project" value="TreeGrafter"/>
</dbReference>
<comment type="pathway">
    <text evidence="1">Siderophore biosynthesis.</text>
</comment>
<feature type="domain" description="Carrier" evidence="6">
    <location>
        <begin position="3976"/>
        <end position="4052"/>
    </location>
</feature>
<evidence type="ECO:0000256" key="5">
    <source>
        <dbReference type="ARBA" id="ARBA00029454"/>
    </source>
</evidence>
<dbReference type="GO" id="GO:0031177">
    <property type="term" value="F:phosphopantetheine binding"/>
    <property type="evidence" value="ECO:0007669"/>
    <property type="project" value="InterPro"/>
</dbReference>
<dbReference type="PROSITE" id="PS00012">
    <property type="entry name" value="PHOSPHOPANTETHEINE"/>
    <property type="match status" value="6"/>
</dbReference>
<dbReference type="Gene3D" id="3.30.559.30">
    <property type="entry name" value="Nonribosomal peptide synthetase, condensation domain"/>
    <property type="match status" value="6"/>
</dbReference>
<dbReference type="FunFam" id="3.30.300.30:FF:000015">
    <property type="entry name" value="Nonribosomal peptide synthase SidD"/>
    <property type="match status" value="1"/>
</dbReference>
<dbReference type="Proteomes" id="UP000799539">
    <property type="component" value="Unassembled WGS sequence"/>
</dbReference>
<feature type="domain" description="Carrier" evidence="6">
    <location>
        <begin position="3413"/>
        <end position="3489"/>
    </location>
</feature>
<evidence type="ECO:0000259" key="6">
    <source>
        <dbReference type="PROSITE" id="PS50075"/>
    </source>
</evidence>
<dbReference type="FunFam" id="3.30.300.30:FF:000033">
    <property type="entry name" value="Nonribosomal siderophore peptide synthase SidC"/>
    <property type="match status" value="1"/>
</dbReference>
<dbReference type="SUPFAM" id="SSF47336">
    <property type="entry name" value="ACP-like"/>
    <property type="match status" value="6"/>
</dbReference>
<keyword evidence="8" id="KW-1185">Reference proteome</keyword>
<dbReference type="OrthoDB" id="416786at2759"/>